<dbReference type="Gene3D" id="4.10.60.10">
    <property type="entry name" value="Zinc finger, CCHC-type"/>
    <property type="match status" value="1"/>
</dbReference>
<keyword evidence="1" id="KW-0863">Zinc-finger</keyword>
<dbReference type="EMBL" id="CAKKTJ010000219">
    <property type="protein sequence ID" value="CAH0478161.1"/>
    <property type="molecule type" value="Genomic_DNA"/>
</dbReference>
<name>A0AAU9KUT5_9STRA</name>
<feature type="domain" description="CCHC-type" evidence="2">
    <location>
        <begin position="15"/>
        <end position="30"/>
    </location>
</feature>
<accession>A0AAU9KUT5</accession>
<organism evidence="3 4">
    <name type="scientific">Peronospora belbahrii</name>
    <dbReference type="NCBI Taxonomy" id="622444"/>
    <lineage>
        <taxon>Eukaryota</taxon>
        <taxon>Sar</taxon>
        <taxon>Stramenopiles</taxon>
        <taxon>Oomycota</taxon>
        <taxon>Peronosporomycetes</taxon>
        <taxon>Peronosporales</taxon>
        <taxon>Peronosporaceae</taxon>
        <taxon>Peronospora</taxon>
    </lineage>
</organism>
<evidence type="ECO:0000256" key="1">
    <source>
        <dbReference type="PROSITE-ProRule" id="PRU00047"/>
    </source>
</evidence>
<protein>
    <recommendedName>
        <fullName evidence="2">CCHC-type domain-containing protein</fullName>
    </recommendedName>
</protein>
<sequence>MVAKKKVEKSNRGGCFLCGGTGHYKRDCPDLEEKPRERRAQVKYARSEEEFTHPKPKTFQVSQVNDTMEKRNAKISEVVKQVSKDFDSSRWYFDIGINAHITGMDNCD</sequence>
<dbReference type="GO" id="GO:0003676">
    <property type="term" value="F:nucleic acid binding"/>
    <property type="evidence" value="ECO:0007669"/>
    <property type="project" value="InterPro"/>
</dbReference>
<keyword evidence="1" id="KW-0862">Zinc</keyword>
<evidence type="ECO:0000313" key="3">
    <source>
        <dbReference type="EMBL" id="CAH0478161.1"/>
    </source>
</evidence>
<evidence type="ECO:0000259" key="2">
    <source>
        <dbReference type="PROSITE" id="PS50158"/>
    </source>
</evidence>
<reference evidence="3" key="1">
    <citation type="submission" date="2021-11" db="EMBL/GenBank/DDBJ databases">
        <authorList>
            <person name="Islam A."/>
            <person name="Islam S."/>
            <person name="Flora M.S."/>
            <person name="Rahman M."/>
            <person name="Ziaur R.M."/>
            <person name="Epstein J.H."/>
            <person name="Hassan M."/>
            <person name="Klassen M."/>
            <person name="Woodard K."/>
            <person name="Webb A."/>
            <person name="Webby R.J."/>
            <person name="El Zowalaty M.E."/>
        </authorList>
    </citation>
    <scope>NUCLEOTIDE SEQUENCE</scope>
    <source>
        <strain evidence="3">Pbs3</strain>
    </source>
</reference>
<dbReference type="PROSITE" id="PS50158">
    <property type="entry name" value="ZF_CCHC"/>
    <property type="match status" value="1"/>
</dbReference>
<proteinExistence type="predicted"/>
<dbReference type="SUPFAM" id="SSF57756">
    <property type="entry name" value="Retrovirus zinc finger-like domains"/>
    <property type="match status" value="1"/>
</dbReference>
<dbReference type="GO" id="GO:0008270">
    <property type="term" value="F:zinc ion binding"/>
    <property type="evidence" value="ECO:0007669"/>
    <property type="project" value="UniProtKB-KW"/>
</dbReference>
<dbReference type="AlphaFoldDB" id="A0AAU9KUT5"/>
<dbReference type="SMART" id="SM00343">
    <property type="entry name" value="ZnF_C2HC"/>
    <property type="match status" value="1"/>
</dbReference>
<dbReference type="InterPro" id="IPR036875">
    <property type="entry name" value="Znf_CCHC_sf"/>
</dbReference>
<comment type="caution">
    <text evidence="3">The sequence shown here is derived from an EMBL/GenBank/DDBJ whole genome shotgun (WGS) entry which is preliminary data.</text>
</comment>
<dbReference type="Proteomes" id="UP001160483">
    <property type="component" value="Unassembled WGS sequence"/>
</dbReference>
<gene>
    <name evidence="3" type="ORF">PBS003_LOCUS4872</name>
</gene>
<evidence type="ECO:0000313" key="4">
    <source>
        <dbReference type="Proteomes" id="UP001160483"/>
    </source>
</evidence>
<dbReference type="InterPro" id="IPR001878">
    <property type="entry name" value="Znf_CCHC"/>
</dbReference>
<keyword evidence="1" id="KW-0479">Metal-binding</keyword>
<dbReference type="Pfam" id="PF00098">
    <property type="entry name" value="zf-CCHC"/>
    <property type="match status" value="1"/>
</dbReference>